<comment type="caution">
    <text evidence="6">The sequence shown here is derived from an EMBL/GenBank/DDBJ whole genome shotgun (WGS) entry which is preliminary data.</text>
</comment>
<dbReference type="InterPro" id="IPR001906">
    <property type="entry name" value="Terpene_synth_N"/>
</dbReference>
<dbReference type="InterPro" id="IPR008949">
    <property type="entry name" value="Isoprenoid_synthase_dom_sf"/>
</dbReference>
<dbReference type="PANTHER" id="PTHR31225:SF9">
    <property type="entry name" value="TERPENE SYNTHASE 10"/>
    <property type="match status" value="1"/>
</dbReference>
<dbReference type="Proteomes" id="UP000813462">
    <property type="component" value="Unassembled WGS sequence"/>
</dbReference>
<dbReference type="Gene3D" id="1.10.600.10">
    <property type="entry name" value="Farnesyl Diphosphate Synthase"/>
    <property type="match status" value="3"/>
</dbReference>
<dbReference type="InterPro" id="IPR005630">
    <property type="entry name" value="Terpene_synthase_metal-bd"/>
</dbReference>
<dbReference type="Pfam" id="PF01397">
    <property type="entry name" value="Terpene_synth"/>
    <property type="match status" value="1"/>
</dbReference>
<dbReference type="AlphaFoldDB" id="A0A978VS87"/>
<feature type="domain" description="Terpene synthase N-terminal" evidence="4">
    <location>
        <begin position="216"/>
        <end position="290"/>
    </location>
</feature>
<dbReference type="Pfam" id="PF03936">
    <property type="entry name" value="Terpene_synth_C"/>
    <property type="match status" value="2"/>
</dbReference>
<keyword evidence="3" id="KW-0460">Magnesium</keyword>
<dbReference type="InterPro" id="IPR036965">
    <property type="entry name" value="Terpene_synth_N_sf"/>
</dbReference>
<dbReference type="SUPFAM" id="SSF48576">
    <property type="entry name" value="Terpenoid synthases"/>
    <property type="match status" value="2"/>
</dbReference>
<feature type="domain" description="Terpene synthase metal-binding" evidence="5">
    <location>
        <begin position="11"/>
        <end position="181"/>
    </location>
</feature>
<dbReference type="InterPro" id="IPR050148">
    <property type="entry name" value="Terpene_synthase-like"/>
</dbReference>
<dbReference type="GO" id="GO:0016114">
    <property type="term" value="P:terpenoid biosynthetic process"/>
    <property type="evidence" value="ECO:0007669"/>
    <property type="project" value="InterPro"/>
</dbReference>
<dbReference type="Gene3D" id="1.50.10.130">
    <property type="entry name" value="Terpene synthase, N-terminal domain"/>
    <property type="match status" value="2"/>
</dbReference>
<dbReference type="InterPro" id="IPR008930">
    <property type="entry name" value="Terpenoid_cyclase/PrenylTrfase"/>
</dbReference>
<dbReference type="GO" id="GO:0000287">
    <property type="term" value="F:magnesium ion binding"/>
    <property type="evidence" value="ECO:0007669"/>
    <property type="project" value="InterPro"/>
</dbReference>
<name>A0A978VS87_ZIZJJ</name>
<comment type="cofactor">
    <cofactor evidence="1">
        <name>Mg(2+)</name>
        <dbReference type="ChEBI" id="CHEBI:18420"/>
    </cofactor>
</comment>
<keyword evidence="2" id="KW-0479">Metal-binding</keyword>
<evidence type="ECO:0000313" key="7">
    <source>
        <dbReference type="Proteomes" id="UP000813462"/>
    </source>
</evidence>
<evidence type="ECO:0000313" key="6">
    <source>
        <dbReference type="EMBL" id="KAH7538412.1"/>
    </source>
</evidence>
<evidence type="ECO:0000256" key="2">
    <source>
        <dbReference type="ARBA" id="ARBA00022723"/>
    </source>
</evidence>
<dbReference type="PANTHER" id="PTHR31225">
    <property type="entry name" value="OS04G0344100 PROTEIN-RELATED"/>
    <property type="match status" value="1"/>
</dbReference>
<evidence type="ECO:0000259" key="5">
    <source>
        <dbReference type="Pfam" id="PF03936"/>
    </source>
</evidence>
<dbReference type="GO" id="GO:0010333">
    <property type="term" value="F:terpene synthase activity"/>
    <property type="evidence" value="ECO:0007669"/>
    <property type="project" value="InterPro"/>
</dbReference>
<dbReference type="SUPFAM" id="SSF48239">
    <property type="entry name" value="Terpenoid cyclases/Protein prenyltransferases"/>
    <property type="match status" value="1"/>
</dbReference>
<protein>
    <submittedName>
        <fullName evidence="6">Uncharacterized protein</fullName>
    </submittedName>
</protein>
<gene>
    <name evidence="6" type="ORF">FEM48_Zijuj03G0196700</name>
</gene>
<evidence type="ECO:0000259" key="4">
    <source>
        <dbReference type="Pfam" id="PF01397"/>
    </source>
</evidence>
<accession>A0A978VS87</accession>
<organism evidence="6 7">
    <name type="scientific">Ziziphus jujuba var. spinosa</name>
    <dbReference type="NCBI Taxonomy" id="714518"/>
    <lineage>
        <taxon>Eukaryota</taxon>
        <taxon>Viridiplantae</taxon>
        <taxon>Streptophyta</taxon>
        <taxon>Embryophyta</taxon>
        <taxon>Tracheophyta</taxon>
        <taxon>Spermatophyta</taxon>
        <taxon>Magnoliopsida</taxon>
        <taxon>eudicotyledons</taxon>
        <taxon>Gunneridae</taxon>
        <taxon>Pentapetalae</taxon>
        <taxon>rosids</taxon>
        <taxon>fabids</taxon>
        <taxon>Rosales</taxon>
        <taxon>Rhamnaceae</taxon>
        <taxon>Paliureae</taxon>
        <taxon>Ziziphus</taxon>
    </lineage>
</organism>
<evidence type="ECO:0000256" key="1">
    <source>
        <dbReference type="ARBA" id="ARBA00001946"/>
    </source>
</evidence>
<sequence>MDIGYLRWKKHSGLGEKLSYARDRMMENFLWTVGVTSGPELGYWRRMVSTVTALVTVIDDTYDFYGTIHELELFTDAVRRWDVNGIDHLPDLHNTMSQIAFDVFKKQGIHIIKFLKNMIGLCKAYLQEAKWYYSGYKPSLNEYIENACISIATPLILVHAFATATNPITEKAMKSLDDYPDKRAEELKEQVRAIIEEAVDDPLLQLNLIDTLQRLEVFNGFKEGGTFKACLSEDTEGMLSLYEASYHSVEGESTLEEAKDFTTKHLKQYIQNRKLDDQNEQLSILVTHALELPLHWRTPRMETRWFIDVYHTTKHMNPIILELAKLDYNMVQSTHQEDLKHAYRWDMNAMDELPDYMKLCFLALHDSINEMAFDVLKNREFHIIKYLKKSEAKWYYSGYTPTLQEYIENAWVSIAAPLVLVHAYFFLNNPITQEELQRLEEYSGIIRSSAIVFRLANDLRTSSDELKRGDVPKAIQCYMHESCASEEDAHDHIKFMIGKMWKKMNEDSGYAKSAGKYYSETFIRSAMNATRMAQCMYLHGDGYGVQDRHTKDNVLSLLIEPVPL</sequence>
<reference evidence="6" key="1">
    <citation type="journal article" date="2021" name="Front. Plant Sci.">
        <title>Chromosome-Scale Genome Assembly for Chinese Sour Jujube and Insights Into Its Genome Evolution and Domestication Signature.</title>
        <authorList>
            <person name="Shen L.-Y."/>
            <person name="Luo H."/>
            <person name="Wang X.-L."/>
            <person name="Wang X.-M."/>
            <person name="Qiu X.-J."/>
            <person name="Liu H."/>
            <person name="Zhou S.-S."/>
            <person name="Jia K.-H."/>
            <person name="Nie S."/>
            <person name="Bao Y.-T."/>
            <person name="Zhang R.-G."/>
            <person name="Yun Q.-Z."/>
            <person name="Chai Y.-H."/>
            <person name="Lu J.-Y."/>
            <person name="Li Y."/>
            <person name="Zhao S.-W."/>
            <person name="Mao J.-F."/>
            <person name="Jia S.-G."/>
            <person name="Mao Y.-M."/>
        </authorList>
    </citation>
    <scope>NUCLEOTIDE SEQUENCE</scope>
    <source>
        <strain evidence="6">AT0</strain>
        <tissue evidence="6">Leaf</tissue>
    </source>
</reference>
<dbReference type="EMBL" id="JAEACU010000003">
    <property type="protein sequence ID" value="KAH7538412.1"/>
    <property type="molecule type" value="Genomic_DNA"/>
</dbReference>
<feature type="domain" description="Terpene synthase metal-binding" evidence="5">
    <location>
        <begin position="342"/>
        <end position="503"/>
    </location>
</feature>
<evidence type="ECO:0000256" key="3">
    <source>
        <dbReference type="ARBA" id="ARBA00022842"/>
    </source>
</evidence>
<proteinExistence type="predicted"/>